<keyword evidence="7" id="KW-0175">Coiled coil</keyword>
<evidence type="ECO:0000259" key="11">
    <source>
        <dbReference type="Pfam" id="PF20655"/>
    </source>
</evidence>
<dbReference type="GO" id="GO:0042147">
    <property type="term" value="P:retrograde transport, endosome to Golgi"/>
    <property type="evidence" value="ECO:0007669"/>
    <property type="project" value="TreeGrafter"/>
</dbReference>
<proteinExistence type="inferred from homology"/>
<dbReference type="EMBL" id="JPKZ01002889">
    <property type="protein sequence ID" value="KHN74628.1"/>
    <property type="molecule type" value="Genomic_DNA"/>
</dbReference>
<accession>A0A0B2UYQ5</accession>
<dbReference type="AlphaFoldDB" id="A0A0B2UYQ5"/>
<dbReference type="OrthoDB" id="19482at2759"/>
<evidence type="ECO:0000256" key="7">
    <source>
        <dbReference type="SAM" id="Coils"/>
    </source>
</evidence>
<keyword evidence="13" id="KW-1185">Reference proteome</keyword>
<gene>
    <name evidence="12" type="primary">Vps52</name>
    <name evidence="12" type="ORF">Tcan_09158</name>
</gene>
<dbReference type="InterPro" id="IPR048361">
    <property type="entry name" value="Vps52_C"/>
</dbReference>
<feature type="coiled-coil region" evidence="7">
    <location>
        <begin position="135"/>
        <end position="197"/>
    </location>
</feature>
<dbReference type="STRING" id="6265.A0A0B2UYQ5"/>
<feature type="domain" description="Vps52 C-terminal" evidence="11">
    <location>
        <begin position="402"/>
        <end position="717"/>
    </location>
</feature>
<evidence type="ECO:0000259" key="10">
    <source>
        <dbReference type="Pfam" id="PF06394"/>
    </source>
</evidence>
<organism evidence="12 13">
    <name type="scientific">Toxocara canis</name>
    <name type="common">Canine roundworm</name>
    <dbReference type="NCBI Taxonomy" id="6265"/>
    <lineage>
        <taxon>Eukaryota</taxon>
        <taxon>Metazoa</taxon>
        <taxon>Ecdysozoa</taxon>
        <taxon>Nematoda</taxon>
        <taxon>Chromadorea</taxon>
        <taxon>Rhabditida</taxon>
        <taxon>Spirurina</taxon>
        <taxon>Ascaridomorpha</taxon>
        <taxon>Ascaridoidea</taxon>
        <taxon>Toxocaridae</taxon>
        <taxon>Toxocara</taxon>
    </lineage>
</organism>
<keyword evidence="4" id="KW-0813">Transport</keyword>
<evidence type="ECO:0000256" key="5">
    <source>
        <dbReference type="ARBA" id="ARBA00022927"/>
    </source>
</evidence>
<evidence type="ECO:0000256" key="6">
    <source>
        <dbReference type="ARBA" id="ARBA00023034"/>
    </source>
</evidence>
<feature type="domain" description="Pepsin inhibitor-3-like repeated" evidence="10">
    <location>
        <begin position="41"/>
        <end position="82"/>
    </location>
</feature>
<dbReference type="GO" id="GO:0007041">
    <property type="term" value="P:lysosomal transport"/>
    <property type="evidence" value="ECO:0007669"/>
    <property type="project" value="TreeGrafter"/>
</dbReference>
<dbReference type="GO" id="GO:0015031">
    <property type="term" value="P:protein transport"/>
    <property type="evidence" value="ECO:0007669"/>
    <property type="project" value="UniProtKB-KW"/>
</dbReference>
<dbReference type="InterPro" id="IPR048319">
    <property type="entry name" value="Vps52_CC"/>
</dbReference>
<sequence length="840" mass="97657">MQFITIFLVASFVCASLALPLEPVYSEEVNSAEVDDFELFGCRVVNGTKLFFDETFIRDLSKDEQKQNEKYEKDLKAYNEAAVKAVHNGETEFKLDVEFPEVPKFCDDLEKVDLGDCYALGGKLYKGNKKVRDLSEEEKKEVDDYQKILEKYFDDAYEKLNNGTKLFFDETFIRDLSKDEQKQNEKYEKDLKAYSEAAVKAVHNGETEFKLDVEFPEVPKFCDDLEKVDLGDCYALGGNLYKSNIKVRSLSEKEKKEVEDYQKKLEKYFDDACKKTDEDFDWEKVIAGEPKGPQLVILDREVGEREFLEQLHELQHKLQFLKAQEFKEAKAVADVQDVIENLKYKAMAKVREWLLMKISSFKKPLTNYQIPQGALLKNRFLYEFLLANDRQVAREVRDEYVDTISKIFFTYFKTYASRLFRLQLSDAATKDDLLGAEDAVKATGFFSSKPQVRNRATVFSLGTRESLLSFDFLAPLIVPHAAQQANERFQFESLFRSVQYALVDHSSHEFLFLSDFFMVGGQAAIELFSQIMMRSITCLLKSCEERILANYDAISLYLCICLCTKYSELMVERGIPAMDGYWDTLTRMLWHRFDAVMQLHNESVRAVDVKKIVPPPDTRPHYIIRRYAEFTCALLVCSQMIRKQVEPKLQRHLSRQQSEVEQLLNRLSASLPNPSDRLVCIINNYDLILNILEERVTCESKEKSSFWELQQTRVIDYVEAMLRPHFGDLIAFVNECEPMIEQGHTQLLIRYSEKVTGIVRSFSANWKKSIDAINKEILQSFTNFKNGTNILQAAFTQLVQYYHRFSKVLSHEVFAENAARKELVNIHHIMVELKKYKPVY</sequence>
<keyword evidence="5" id="KW-0653">Protein transport</keyword>
<dbReference type="GO" id="GO:0006896">
    <property type="term" value="P:Golgi to vacuole transport"/>
    <property type="evidence" value="ECO:0007669"/>
    <property type="project" value="TreeGrafter"/>
</dbReference>
<dbReference type="PANTHER" id="PTHR14190:SF7">
    <property type="entry name" value="VACUOLAR PROTEIN SORTING-ASSOCIATED PROTEIN 52 HOMOLOG"/>
    <property type="match status" value="1"/>
</dbReference>
<evidence type="ECO:0000256" key="8">
    <source>
        <dbReference type="SAM" id="SignalP"/>
    </source>
</evidence>
<feature type="signal peptide" evidence="8">
    <location>
        <begin position="1"/>
        <end position="18"/>
    </location>
</feature>
<dbReference type="OMA" id="NTYVENS"/>
<dbReference type="InterPro" id="IPR010480">
    <property type="entry name" value="Pepsin-I3"/>
</dbReference>
<dbReference type="GO" id="GO:0005829">
    <property type="term" value="C:cytosol"/>
    <property type="evidence" value="ECO:0007669"/>
    <property type="project" value="GOC"/>
</dbReference>
<dbReference type="Proteomes" id="UP000031036">
    <property type="component" value="Unassembled WGS sequence"/>
</dbReference>
<dbReference type="PANTHER" id="PTHR14190">
    <property type="entry name" value="SUPPRESSOR OF ACTIN MUTATIONS 2/VACUOLAR PROTEIN SORTING 52"/>
    <property type="match status" value="1"/>
</dbReference>
<dbReference type="Pfam" id="PF06394">
    <property type="entry name" value="Pepsin-I3"/>
    <property type="match status" value="1"/>
</dbReference>
<evidence type="ECO:0000256" key="2">
    <source>
        <dbReference type="ARBA" id="ARBA00008180"/>
    </source>
</evidence>
<comment type="caution">
    <text evidence="12">The sequence shown here is derived from an EMBL/GenBank/DDBJ whole genome shotgun (WGS) entry which is preliminary data.</text>
</comment>
<comment type="subcellular location">
    <subcellularLocation>
        <location evidence="1">Golgi apparatus</location>
        <location evidence="1">trans-Golgi network</location>
    </subcellularLocation>
</comment>
<evidence type="ECO:0000313" key="13">
    <source>
        <dbReference type="Proteomes" id="UP000031036"/>
    </source>
</evidence>
<dbReference type="Pfam" id="PF04129">
    <property type="entry name" value="Vps52_CC"/>
    <property type="match status" value="1"/>
</dbReference>
<evidence type="ECO:0000256" key="1">
    <source>
        <dbReference type="ARBA" id="ARBA00004601"/>
    </source>
</evidence>
<dbReference type="Gene3D" id="3.30.1120.50">
    <property type="entry name" value="Pepsin inhibitor-3"/>
    <property type="match status" value="4"/>
</dbReference>
<feature type="coiled-coil region" evidence="7">
    <location>
        <begin position="61"/>
        <end position="88"/>
    </location>
</feature>
<dbReference type="Pfam" id="PF20655">
    <property type="entry name" value="Vps52_C"/>
    <property type="match status" value="1"/>
</dbReference>
<dbReference type="InterPro" id="IPR038412">
    <property type="entry name" value="Pepsin-I3_sf"/>
</dbReference>
<dbReference type="SUPFAM" id="SSF55149">
    <property type="entry name" value="Pepsin inhibitor-3"/>
    <property type="match status" value="2"/>
</dbReference>
<dbReference type="GO" id="GO:0019905">
    <property type="term" value="F:syntaxin binding"/>
    <property type="evidence" value="ECO:0007669"/>
    <property type="project" value="TreeGrafter"/>
</dbReference>
<name>A0A0B2UYQ5_TOXCA</name>
<dbReference type="GO" id="GO:0000938">
    <property type="term" value="C:GARP complex"/>
    <property type="evidence" value="ECO:0007669"/>
    <property type="project" value="TreeGrafter"/>
</dbReference>
<evidence type="ECO:0000256" key="3">
    <source>
        <dbReference type="ARBA" id="ARBA00017083"/>
    </source>
</evidence>
<feature type="domain" description="Vps52 coiled-coil" evidence="9">
    <location>
        <begin position="296"/>
        <end position="385"/>
    </location>
</feature>
<comment type="similarity">
    <text evidence="2">Belongs to the VPS52 family.</text>
</comment>
<keyword evidence="6" id="KW-0333">Golgi apparatus</keyword>
<feature type="chain" id="PRO_5002079441" description="Vacuolar protein sorting-associated protein 52 homolog" evidence="8">
    <location>
        <begin position="19"/>
        <end position="840"/>
    </location>
</feature>
<dbReference type="InterPro" id="IPR007258">
    <property type="entry name" value="Vps52"/>
</dbReference>
<evidence type="ECO:0000259" key="9">
    <source>
        <dbReference type="Pfam" id="PF04129"/>
    </source>
</evidence>
<protein>
    <recommendedName>
        <fullName evidence="3">Vacuolar protein sorting-associated protein 52 homolog</fullName>
    </recommendedName>
</protein>
<evidence type="ECO:0000313" key="12">
    <source>
        <dbReference type="EMBL" id="KHN74628.1"/>
    </source>
</evidence>
<reference evidence="12 13" key="1">
    <citation type="submission" date="2014-11" db="EMBL/GenBank/DDBJ databases">
        <title>Genetic blueprint of the zoonotic pathogen Toxocara canis.</title>
        <authorList>
            <person name="Zhu X.-Q."/>
            <person name="Korhonen P.K."/>
            <person name="Cai H."/>
            <person name="Young N.D."/>
            <person name="Nejsum P."/>
            <person name="von Samson-Himmelstjerna G."/>
            <person name="Boag P.R."/>
            <person name="Tan P."/>
            <person name="Li Q."/>
            <person name="Min J."/>
            <person name="Yang Y."/>
            <person name="Wang X."/>
            <person name="Fang X."/>
            <person name="Hall R.S."/>
            <person name="Hofmann A."/>
            <person name="Sternberg P.W."/>
            <person name="Jex A.R."/>
            <person name="Gasser R.B."/>
        </authorList>
    </citation>
    <scope>NUCLEOTIDE SEQUENCE [LARGE SCALE GENOMIC DNA]</scope>
    <source>
        <strain evidence="12">PN_DK_2014</strain>
    </source>
</reference>
<dbReference type="GO" id="GO:0032456">
    <property type="term" value="P:endocytic recycling"/>
    <property type="evidence" value="ECO:0007669"/>
    <property type="project" value="TreeGrafter"/>
</dbReference>
<evidence type="ECO:0000256" key="4">
    <source>
        <dbReference type="ARBA" id="ARBA00022448"/>
    </source>
</evidence>
<keyword evidence="8" id="KW-0732">Signal</keyword>